<feature type="compositionally biased region" description="Gly residues" evidence="1">
    <location>
        <begin position="43"/>
        <end position="52"/>
    </location>
</feature>
<feature type="chain" id="PRO_5003284171" description="Lipoprotein" evidence="2">
    <location>
        <begin position="22"/>
        <end position="276"/>
    </location>
</feature>
<feature type="signal peptide" evidence="2">
    <location>
        <begin position="1"/>
        <end position="21"/>
    </location>
</feature>
<dbReference type="EMBL" id="CP002631">
    <property type="protein sequence ID" value="AEB15211.1"/>
    <property type="molecule type" value="Genomic_DNA"/>
</dbReference>
<dbReference type="HOGENOM" id="CLU_1008115_0_0_12"/>
<dbReference type="KEGG" id="tsu:Tresu_2348"/>
<dbReference type="Proteomes" id="UP000006852">
    <property type="component" value="Chromosome"/>
</dbReference>
<feature type="compositionally biased region" description="Low complexity" evidence="1">
    <location>
        <begin position="53"/>
        <end position="69"/>
    </location>
</feature>
<evidence type="ECO:0000313" key="4">
    <source>
        <dbReference type="Proteomes" id="UP000006852"/>
    </source>
</evidence>
<evidence type="ECO:0008006" key="5">
    <source>
        <dbReference type="Google" id="ProtNLM"/>
    </source>
</evidence>
<name>F2NXK5_TRES6</name>
<reference evidence="4" key="2">
    <citation type="submission" date="2011-04" db="EMBL/GenBank/DDBJ databases">
        <title>The complete genome of chromosome of Treponema succinifaciens DSM 2489.</title>
        <authorList>
            <person name="Lucas S."/>
            <person name="Copeland A."/>
            <person name="Lapidus A."/>
            <person name="Bruce D."/>
            <person name="Goodwin L."/>
            <person name="Pitluck S."/>
            <person name="Peters L."/>
            <person name="Kyrpides N."/>
            <person name="Mavromatis K."/>
            <person name="Ivanova N."/>
            <person name="Ovchinnikova G."/>
            <person name="Teshima H."/>
            <person name="Detter J.C."/>
            <person name="Tapia R."/>
            <person name="Han C."/>
            <person name="Land M."/>
            <person name="Hauser L."/>
            <person name="Markowitz V."/>
            <person name="Cheng J.-F."/>
            <person name="Hugenholtz P."/>
            <person name="Woyke T."/>
            <person name="Wu D."/>
            <person name="Gronow S."/>
            <person name="Wellnitz S."/>
            <person name="Brambilla E."/>
            <person name="Klenk H.-P."/>
            <person name="Eisen J.A."/>
        </authorList>
    </citation>
    <scope>NUCLEOTIDE SEQUENCE [LARGE SCALE GENOMIC DNA]</scope>
    <source>
        <strain evidence="4">ATCC 33096 / DSM 2489 / 6091</strain>
    </source>
</reference>
<dbReference type="PROSITE" id="PS51257">
    <property type="entry name" value="PROKAR_LIPOPROTEIN"/>
    <property type="match status" value="1"/>
</dbReference>
<feature type="compositionally biased region" description="Low complexity" evidence="1">
    <location>
        <begin position="25"/>
        <end position="42"/>
    </location>
</feature>
<dbReference type="AlphaFoldDB" id="F2NXK5"/>
<dbReference type="RefSeq" id="WP_013702463.1">
    <property type="nucleotide sequence ID" value="NC_015385.1"/>
</dbReference>
<evidence type="ECO:0000256" key="1">
    <source>
        <dbReference type="SAM" id="MobiDB-lite"/>
    </source>
</evidence>
<dbReference type="GeneID" id="302999989"/>
<protein>
    <recommendedName>
        <fullName evidence="5">Lipoprotein</fullName>
    </recommendedName>
</protein>
<reference evidence="3 4" key="1">
    <citation type="journal article" date="2011" name="Stand. Genomic Sci.">
        <title>Complete genome sequence of Treponema succinifaciens type strain (6091).</title>
        <authorList>
            <person name="Han C."/>
            <person name="Gronow S."/>
            <person name="Teshima H."/>
            <person name="Lapidus A."/>
            <person name="Nolan M."/>
            <person name="Lucas S."/>
            <person name="Hammon N."/>
            <person name="Deshpande S."/>
            <person name="Cheng J.F."/>
            <person name="Zeytun A."/>
            <person name="Tapia R."/>
            <person name="Goodwin L."/>
            <person name="Pitluck S."/>
            <person name="Liolios K."/>
            <person name="Pagani I."/>
            <person name="Ivanova N."/>
            <person name="Mavromatis K."/>
            <person name="Mikhailova N."/>
            <person name="Huntemann M."/>
            <person name="Pati A."/>
            <person name="Chen A."/>
            <person name="Palaniappan K."/>
            <person name="Land M."/>
            <person name="Hauser L."/>
            <person name="Brambilla E.M."/>
            <person name="Rohde M."/>
            <person name="Goker M."/>
            <person name="Woyke T."/>
            <person name="Bristow J."/>
            <person name="Eisen J.A."/>
            <person name="Markowitz V."/>
            <person name="Hugenholtz P."/>
            <person name="Kyrpides N.C."/>
            <person name="Klenk H.P."/>
            <person name="Detter J.C."/>
        </authorList>
    </citation>
    <scope>NUCLEOTIDE SEQUENCE [LARGE SCALE GENOMIC DNA]</scope>
    <source>
        <strain evidence="4">ATCC 33096 / DSM 2489 / 6091</strain>
    </source>
</reference>
<evidence type="ECO:0000313" key="3">
    <source>
        <dbReference type="EMBL" id="AEB15211.1"/>
    </source>
</evidence>
<proteinExistence type="predicted"/>
<keyword evidence="4" id="KW-1185">Reference proteome</keyword>
<gene>
    <name evidence="3" type="ordered locus">Tresu_2348</name>
</gene>
<feature type="region of interest" description="Disordered" evidence="1">
    <location>
        <begin position="25"/>
        <end position="72"/>
    </location>
</feature>
<evidence type="ECO:0000256" key="2">
    <source>
        <dbReference type="SAM" id="SignalP"/>
    </source>
</evidence>
<accession>F2NXK5</accession>
<sequence length="276" mass="28665">MRKFAKISAVLAAMVLALAFAGCSDGGSSSDDVTVGGSSSGSETGGSSGGSGSSSSGNSSGSGSSSSEDSSTKNILAGKTYYSIDFEEKEYTSESINKAKIRVSMFAFDSNGQKVKYTELAYDFENGAVDKNNDNIIESDECDYSVSGSTLTVKAPEGVGKDLIATIKSDGSIDGMKKLKGNLYAFAKAEADSEELSAVAYIIIVDGTACNLEQHTCSSKNGLDDPYVLGGTVSGSTLEFTDEKKDGQTVTVSCKLSDKEIKVNDSPDGPITLKRM</sequence>
<organism evidence="3 4">
    <name type="scientific">Treponema succinifaciens (strain ATCC 33096 / DSM 2489 / 6091)</name>
    <dbReference type="NCBI Taxonomy" id="869209"/>
    <lineage>
        <taxon>Bacteria</taxon>
        <taxon>Pseudomonadati</taxon>
        <taxon>Spirochaetota</taxon>
        <taxon>Spirochaetia</taxon>
        <taxon>Spirochaetales</taxon>
        <taxon>Treponemataceae</taxon>
        <taxon>Treponema</taxon>
    </lineage>
</organism>
<keyword evidence="2" id="KW-0732">Signal</keyword>